<gene>
    <name evidence="1" type="ordered locus">RPB_2503</name>
</gene>
<name>Q2IX52_RHOP2</name>
<reference evidence="1 2" key="1">
    <citation type="submission" date="2006-01" db="EMBL/GenBank/DDBJ databases">
        <title>Complete sequence of Rhodopseudomonas palustris HaA2.</title>
        <authorList>
            <consortium name="US DOE Joint Genome Institute"/>
            <person name="Copeland A."/>
            <person name="Lucas S."/>
            <person name="Lapidus A."/>
            <person name="Barry K."/>
            <person name="Detter J.C."/>
            <person name="Glavina T."/>
            <person name="Hammon N."/>
            <person name="Israni S."/>
            <person name="Pitluck S."/>
            <person name="Chain P."/>
            <person name="Malfatti S."/>
            <person name="Shin M."/>
            <person name="Vergez L."/>
            <person name="Schmutz J."/>
            <person name="Larimer F."/>
            <person name="Land M."/>
            <person name="Hauser L."/>
            <person name="Pelletier D.A."/>
            <person name="Kyrpides N."/>
            <person name="Anderson I."/>
            <person name="Oda Y."/>
            <person name="Harwood C.S."/>
            <person name="Richardson P."/>
        </authorList>
    </citation>
    <scope>NUCLEOTIDE SEQUENCE [LARGE SCALE GENOMIC DNA]</scope>
    <source>
        <strain evidence="1 2">HaA2</strain>
    </source>
</reference>
<dbReference type="KEGG" id="rpb:RPB_2503"/>
<protein>
    <submittedName>
        <fullName evidence="1">Uncharacterized protein</fullName>
    </submittedName>
</protein>
<dbReference type="EMBL" id="CP000250">
    <property type="protein sequence ID" value="ABD07208.1"/>
    <property type="molecule type" value="Genomic_DNA"/>
</dbReference>
<dbReference type="OrthoDB" id="8141563at2"/>
<proteinExistence type="predicted"/>
<evidence type="ECO:0000313" key="2">
    <source>
        <dbReference type="Proteomes" id="UP000008809"/>
    </source>
</evidence>
<dbReference type="HOGENOM" id="CLU_2603733_0_0_5"/>
<dbReference type="RefSeq" id="WP_011441393.1">
    <property type="nucleotide sequence ID" value="NC_007778.1"/>
</dbReference>
<evidence type="ECO:0000313" key="1">
    <source>
        <dbReference type="EMBL" id="ABD07208.1"/>
    </source>
</evidence>
<keyword evidence="2" id="KW-1185">Reference proteome</keyword>
<dbReference type="Proteomes" id="UP000008809">
    <property type="component" value="Chromosome"/>
</dbReference>
<organism evidence="1 2">
    <name type="scientific">Rhodopseudomonas palustris (strain HaA2)</name>
    <dbReference type="NCBI Taxonomy" id="316058"/>
    <lineage>
        <taxon>Bacteria</taxon>
        <taxon>Pseudomonadati</taxon>
        <taxon>Pseudomonadota</taxon>
        <taxon>Alphaproteobacteria</taxon>
        <taxon>Hyphomicrobiales</taxon>
        <taxon>Nitrobacteraceae</taxon>
        <taxon>Rhodopseudomonas</taxon>
    </lineage>
</organism>
<sequence length="79" mass="8342">MKNNARIPNVISADEQPAAGRLAAAVPGIRSAGSSAGEMALQNLFGHPATQSIPQGLVRLVGYRDPRPATNRPRPTQTR</sequence>
<accession>Q2IX52</accession>
<dbReference type="AlphaFoldDB" id="Q2IX52"/>